<evidence type="ECO:0000256" key="2">
    <source>
        <dbReference type="ARBA" id="ARBA00005174"/>
    </source>
</evidence>
<evidence type="ECO:0000256" key="6">
    <source>
        <dbReference type="ARBA" id="ARBA00022741"/>
    </source>
</evidence>
<evidence type="ECO:0000256" key="1">
    <source>
        <dbReference type="ARBA" id="ARBA00004686"/>
    </source>
</evidence>
<keyword evidence="8 11" id="KW-0067">ATP-binding</keyword>
<accession>T1K4Z7</accession>
<dbReference type="FunFam" id="3.30.470.20:FF:000018">
    <property type="entry name" value="Trifunctional purine biosynthetic protein adenosine-3"/>
    <property type="match status" value="1"/>
</dbReference>
<dbReference type="InterPro" id="IPR013815">
    <property type="entry name" value="ATP_grasp_subdomain_1"/>
</dbReference>
<dbReference type="Gene3D" id="3.30.1330.10">
    <property type="entry name" value="PurM-like, N-terminal domain"/>
    <property type="match status" value="1"/>
</dbReference>
<dbReference type="InterPro" id="IPR016185">
    <property type="entry name" value="PreATP-grasp_dom_sf"/>
</dbReference>
<dbReference type="InterPro" id="IPR000115">
    <property type="entry name" value="PRibGlycinamide_synth"/>
</dbReference>
<dbReference type="InterPro" id="IPR011054">
    <property type="entry name" value="Rudment_hybrid_motif"/>
</dbReference>
<dbReference type="SUPFAM" id="SSF55326">
    <property type="entry name" value="PurM N-terminal domain-like"/>
    <property type="match status" value="1"/>
</dbReference>
<evidence type="ECO:0000256" key="3">
    <source>
        <dbReference type="ARBA" id="ARBA00007423"/>
    </source>
</evidence>
<dbReference type="GO" id="GO:0046084">
    <property type="term" value="P:adenine biosynthetic process"/>
    <property type="evidence" value="ECO:0007669"/>
    <property type="project" value="TreeGrafter"/>
</dbReference>
<dbReference type="FunFam" id="3.90.650.10:FF:000019">
    <property type="entry name" value="Trifunctional purine biosynthetic protein adenosine-3"/>
    <property type="match status" value="1"/>
</dbReference>
<dbReference type="InterPro" id="IPR020560">
    <property type="entry name" value="PRibGlycinamide_synth_C-dom"/>
</dbReference>
<dbReference type="EnsemblMetazoa" id="tetur05g04480.1">
    <property type="protein sequence ID" value="tetur05g04480.1"/>
    <property type="gene ID" value="tetur05g04480"/>
</dbReference>
<keyword evidence="6 11" id="KW-0547">Nucleotide-binding</keyword>
<evidence type="ECO:0000259" key="12">
    <source>
        <dbReference type="PROSITE" id="PS50975"/>
    </source>
</evidence>
<dbReference type="PANTHER" id="PTHR10520:SF12">
    <property type="entry name" value="TRIFUNCTIONAL PURINE BIOSYNTHETIC PROTEIN ADENOSINE-3"/>
    <property type="match status" value="1"/>
</dbReference>
<dbReference type="Gene3D" id="3.30.1490.20">
    <property type="entry name" value="ATP-grasp fold, A domain"/>
    <property type="match status" value="1"/>
</dbReference>
<dbReference type="InterPro" id="IPR036921">
    <property type="entry name" value="PurM-like_N_sf"/>
</dbReference>
<dbReference type="Gene3D" id="3.90.600.10">
    <property type="entry name" value="Phosphoribosylglycinamide synthetase, C-terminal domain"/>
    <property type="match status" value="1"/>
</dbReference>
<dbReference type="FunFam" id="3.40.50.20:FF:000006">
    <property type="entry name" value="Phosphoribosylamine--glycine ligase, chloroplastic"/>
    <property type="match status" value="1"/>
</dbReference>
<evidence type="ECO:0000313" key="13">
    <source>
        <dbReference type="EnsemblMetazoa" id="tetur05g04480.1"/>
    </source>
</evidence>
<dbReference type="SMART" id="SM01210">
    <property type="entry name" value="GARS_C"/>
    <property type="match status" value="1"/>
</dbReference>
<evidence type="ECO:0000256" key="11">
    <source>
        <dbReference type="PROSITE-ProRule" id="PRU00409"/>
    </source>
</evidence>
<dbReference type="SUPFAM" id="SSF56042">
    <property type="entry name" value="PurM C-terminal domain-like"/>
    <property type="match status" value="1"/>
</dbReference>
<dbReference type="HOGENOM" id="CLU_005361_0_2_1"/>
<reference evidence="14" key="1">
    <citation type="submission" date="2011-08" db="EMBL/GenBank/DDBJ databases">
        <authorList>
            <person name="Rombauts S."/>
        </authorList>
    </citation>
    <scope>NUCLEOTIDE SEQUENCE</scope>
    <source>
        <strain evidence="14">London</strain>
    </source>
</reference>
<dbReference type="Pfam" id="PF02843">
    <property type="entry name" value="GARS_C"/>
    <property type="match status" value="1"/>
</dbReference>
<dbReference type="STRING" id="32264.T1K4Z7"/>
<dbReference type="PANTHER" id="PTHR10520">
    <property type="entry name" value="TRIFUNCTIONAL PURINE BIOSYNTHETIC PROTEIN ADENOSINE-3-RELATED"/>
    <property type="match status" value="1"/>
</dbReference>
<dbReference type="HAMAP" id="MF_00741">
    <property type="entry name" value="AIRS"/>
    <property type="match status" value="1"/>
</dbReference>
<keyword evidence="14" id="KW-1185">Reference proteome</keyword>
<evidence type="ECO:0000256" key="5">
    <source>
        <dbReference type="ARBA" id="ARBA00022723"/>
    </source>
</evidence>
<dbReference type="InterPro" id="IPR004733">
    <property type="entry name" value="PurM_cligase"/>
</dbReference>
<dbReference type="GO" id="GO:0005829">
    <property type="term" value="C:cytosol"/>
    <property type="evidence" value="ECO:0007669"/>
    <property type="project" value="TreeGrafter"/>
</dbReference>
<evidence type="ECO:0000256" key="10">
    <source>
        <dbReference type="ARBA" id="ARBA00023268"/>
    </source>
</evidence>
<dbReference type="Pfam" id="PF02769">
    <property type="entry name" value="AIRS_C"/>
    <property type="match status" value="1"/>
</dbReference>
<dbReference type="EMBL" id="CAEY01001581">
    <property type="status" value="NOT_ANNOTATED_CDS"/>
    <property type="molecule type" value="Genomic_DNA"/>
</dbReference>
<comment type="pathway">
    <text evidence="1">Purine metabolism; IMP biosynthesis via de novo pathway; 5-amino-1-(5-phospho-D-ribosyl)imidazole from N(2)-formyl-N(1)-(5-phospho-D-ribosyl)glycinamide: step 2/2.</text>
</comment>
<organism evidence="13 14">
    <name type="scientific">Tetranychus urticae</name>
    <name type="common">Two-spotted spider mite</name>
    <dbReference type="NCBI Taxonomy" id="32264"/>
    <lineage>
        <taxon>Eukaryota</taxon>
        <taxon>Metazoa</taxon>
        <taxon>Ecdysozoa</taxon>
        <taxon>Arthropoda</taxon>
        <taxon>Chelicerata</taxon>
        <taxon>Arachnida</taxon>
        <taxon>Acari</taxon>
        <taxon>Acariformes</taxon>
        <taxon>Trombidiformes</taxon>
        <taxon>Prostigmata</taxon>
        <taxon>Eleutherengona</taxon>
        <taxon>Raphignathae</taxon>
        <taxon>Tetranychoidea</taxon>
        <taxon>Tetranychidae</taxon>
        <taxon>Tetranychus</taxon>
    </lineage>
</organism>
<dbReference type="SUPFAM" id="SSF52440">
    <property type="entry name" value="PreATP-grasp domain"/>
    <property type="match status" value="1"/>
</dbReference>
<dbReference type="Proteomes" id="UP000015104">
    <property type="component" value="Unassembled WGS sequence"/>
</dbReference>
<dbReference type="InterPro" id="IPR020559">
    <property type="entry name" value="PRibGlycinamide_synth_CS"/>
</dbReference>
<dbReference type="GO" id="GO:0004637">
    <property type="term" value="F:phosphoribosylamine-glycine ligase activity"/>
    <property type="evidence" value="ECO:0007669"/>
    <property type="project" value="InterPro"/>
</dbReference>
<comment type="similarity">
    <text evidence="3">In the N-terminal section; belongs to the GARS family.</text>
</comment>
<dbReference type="NCBIfam" id="TIGR00878">
    <property type="entry name" value="purM"/>
    <property type="match status" value="1"/>
</dbReference>
<dbReference type="Pfam" id="PF00586">
    <property type="entry name" value="AIRS"/>
    <property type="match status" value="1"/>
</dbReference>
<dbReference type="Gene3D" id="3.90.650.10">
    <property type="entry name" value="PurM-like C-terminal domain"/>
    <property type="match status" value="1"/>
</dbReference>
<keyword evidence="5" id="KW-0479">Metal-binding</keyword>
<keyword evidence="9" id="KW-0464">Manganese</keyword>
<dbReference type="PROSITE" id="PS50975">
    <property type="entry name" value="ATP_GRASP"/>
    <property type="match status" value="1"/>
</dbReference>
<dbReference type="SMART" id="SM01209">
    <property type="entry name" value="GARS_A"/>
    <property type="match status" value="1"/>
</dbReference>
<feature type="domain" description="ATP-grasp" evidence="12">
    <location>
        <begin position="112"/>
        <end position="319"/>
    </location>
</feature>
<dbReference type="SUPFAM" id="SSF51246">
    <property type="entry name" value="Rudiment single hybrid motif"/>
    <property type="match status" value="1"/>
</dbReference>
<dbReference type="HAMAP" id="MF_00138">
    <property type="entry name" value="GARS"/>
    <property type="match status" value="1"/>
</dbReference>
<dbReference type="SUPFAM" id="SSF56059">
    <property type="entry name" value="Glutathione synthetase ATP-binding domain-like"/>
    <property type="match status" value="1"/>
</dbReference>
<dbReference type="InterPro" id="IPR010918">
    <property type="entry name" value="PurM-like_C_dom"/>
</dbReference>
<dbReference type="GO" id="GO:0004641">
    <property type="term" value="F:phosphoribosylformylglycinamidine cyclo-ligase activity"/>
    <property type="evidence" value="ECO:0007669"/>
    <property type="project" value="InterPro"/>
</dbReference>
<dbReference type="NCBIfam" id="TIGR00877">
    <property type="entry name" value="purD"/>
    <property type="match status" value="1"/>
</dbReference>
<dbReference type="GO" id="GO:0005524">
    <property type="term" value="F:ATP binding"/>
    <property type="evidence" value="ECO:0007669"/>
    <property type="project" value="UniProtKB-UniRule"/>
</dbReference>
<dbReference type="InterPro" id="IPR036676">
    <property type="entry name" value="PurM-like_C_sf"/>
</dbReference>
<dbReference type="Gene3D" id="3.40.50.20">
    <property type="match status" value="1"/>
</dbReference>
<protein>
    <recommendedName>
        <fullName evidence="12">ATP-grasp domain-containing protein</fullName>
    </recommendedName>
</protein>
<dbReference type="Gene3D" id="3.30.470.20">
    <property type="entry name" value="ATP-grasp fold, B domain"/>
    <property type="match status" value="1"/>
</dbReference>
<dbReference type="InterPro" id="IPR020562">
    <property type="entry name" value="PRibGlycinamide_synth_N"/>
</dbReference>
<evidence type="ECO:0000256" key="4">
    <source>
        <dbReference type="ARBA" id="ARBA00022598"/>
    </source>
</evidence>
<dbReference type="PROSITE" id="PS00184">
    <property type="entry name" value="GARS"/>
    <property type="match status" value="1"/>
</dbReference>
<dbReference type="CDD" id="cd02196">
    <property type="entry name" value="PurM"/>
    <property type="match status" value="1"/>
</dbReference>
<reference evidence="13" key="2">
    <citation type="submission" date="2015-06" db="UniProtKB">
        <authorList>
            <consortium name="EnsemblMetazoa"/>
        </authorList>
    </citation>
    <scope>IDENTIFICATION</scope>
</reference>
<dbReference type="Pfam" id="PF02844">
    <property type="entry name" value="GARS_N"/>
    <property type="match status" value="1"/>
</dbReference>
<dbReference type="InterPro" id="IPR037123">
    <property type="entry name" value="PRibGlycinamide_synth_C_sf"/>
</dbReference>
<evidence type="ECO:0000256" key="7">
    <source>
        <dbReference type="ARBA" id="ARBA00022755"/>
    </source>
</evidence>
<name>T1K4Z7_TETUR</name>
<dbReference type="InterPro" id="IPR011761">
    <property type="entry name" value="ATP-grasp"/>
</dbReference>
<dbReference type="AlphaFoldDB" id="T1K4Z7"/>
<keyword evidence="10" id="KW-0511">Multifunctional enzyme</keyword>
<dbReference type="InterPro" id="IPR020561">
    <property type="entry name" value="PRibGlycinamid_synth_ATP-grasp"/>
</dbReference>
<dbReference type="eggNOG" id="KOG0237">
    <property type="taxonomic scope" value="Eukaryota"/>
</dbReference>
<keyword evidence="7" id="KW-0658">Purine biosynthesis</keyword>
<dbReference type="Pfam" id="PF01071">
    <property type="entry name" value="GARS_A"/>
    <property type="match status" value="1"/>
</dbReference>
<proteinExistence type="inferred from homology"/>
<keyword evidence="4" id="KW-0436">Ligase</keyword>
<evidence type="ECO:0000256" key="9">
    <source>
        <dbReference type="ARBA" id="ARBA00023211"/>
    </source>
</evidence>
<comment type="pathway">
    <text evidence="2">Purine metabolism; IMP biosynthesis via de novo pathway; N(1)-(5-phospho-D-ribosyl)glycinamide from 5-phospho-alpha-D-ribose 1-diphosphate: step 2/2.</text>
</comment>
<dbReference type="FunFam" id="3.30.1330.10:FF:000001">
    <property type="entry name" value="Phosphoribosylformylglycinamidine cyclo-ligase"/>
    <property type="match status" value="1"/>
</dbReference>
<dbReference type="UniPathway" id="UPA00074">
    <property type="reaction ID" value="UER00125"/>
</dbReference>
<dbReference type="InterPro" id="IPR016188">
    <property type="entry name" value="PurM-like_N"/>
</dbReference>
<sequence>MSETVLVIGNGSREHVLAWKLAKSSKVHKIFVCPGNAGTLKEDRKISNLSLDLKDLSKVEEWCLKEKPSLVVIGPEDPLNRGLSDILSNHGIPCFGPSQSAAQIECDKSYAKEFMVRHEIPTARHKVFVSSSEGKKWVTNCPPNLKPWVVKASGLAAGKGVLIGTSTEETCRYIEQILDDKIFGDAGNSIVVEDFLEGDEVSVMAFSDGVNISVMPPAQDHKRAFDNDAGPNTGGMGAFCPYPCSSQEMQEISAIIQKTINGMKADGRKFIGVLFTGFMLTSDGPKVLEFNARFGDPETQSVLPLLNSDLFDICLACISGKLSTITIDWRDNFYSCGTVIASSGYPDKPITGKQINGLDKLSDCIIFHGGTKWIDDRLTSSGGRVLTVVASDNDPQKAINKSQQAASSIKIEGSFYRHDIGVRALKKLNKADHHLSYRSSGVDIDAGNQLVDRIKSMVGATHRPGVVGSIGGFGGLFDAYPDGPLLVAGTDGVGTKLRIAIECNILNTVGIDLVAMCVNDILVQGAEPLFFLDYFACGKLDVDSASQVISGIVQGCKLANCALIGGETAEMPGMYHGKDFDLAGFSVGAVDRKSVLPRLKEISEGDVLIGLPSSGVHSNGFSLVRKIIEKKGLSFNDKAPFDRSQTLGQILLAPTRIYVRSVLPAVKLGYIVAASHITGGGLTENIPRVLPSHLAAELDANQWVMPPVFKWLKEAGSLLDSEMLLTFNCGLGMILVVKQDNVNSTLNLLKINGEPGAKIVGKIVKRSDLPVIVNNFESLMDSPSNGVGSETAKKSCCI</sequence>
<dbReference type="GO" id="GO:0046872">
    <property type="term" value="F:metal ion binding"/>
    <property type="evidence" value="ECO:0007669"/>
    <property type="project" value="UniProtKB-KW"/>
</dbReference>
<evidence type="ECO:0000313" key="14">
    <source>
        <dbReference type="Proteomes" id="UP000015104"/>
    </source>
</evidence>
<evidence type="ECO:0000256" key="8">
    <source>
        <dbReference type="ARBA" id="ARBA00022840"/>
    </source>
</evidence>
<dbReference type="GO" id="GO:0006189">
    <property type="term" value="P:'de novo' IMP biosynthetic process"/>
    <property type="evidence" value="ECO:0007669"/>
    <property type="project" value="UniProtKB-UniPathway"/>
</dbReference>